<organism evidence="14 15">
    <name type="scientific">Intoshia linei</name>
    <dbReference type="NCBI Taxonomy" id="1819745"/>
    <lineage>
        <taxon>Eukaryota</taxon>
        <taxon>Metazoa</taxon>
        <taxon>Spiralia</taxon>
        <taxon>Lophotrochozoa</taxon>
        <taxon>Mesozoa</taxon>
        <taxon>Orthonectida</taxon>
        <taxon>Rhopaluridae</taxon>
        <taxon>Intoshia</taxon>
    </lineage>
</organism>
<dbReference type="GO" id="GO:0034394">
    <property type="term" value="P:protein localization to cell surface"/>
    <property type="evidence" value="ECO:0007669"/>
    <property type="project" value="TreeGrafter"/>
</dbReference>
<evidence type="ECO:0000313" key="15">
    <source>
        <dbReference type="Proteomes" id="UP000078046"/>
    </source>
</evidence>
<keyword evidence="9 11" id="KW-1133">Transmembrane helix</keyword>
<evidence type="ECO:0000259" key="13">
    <source>
        <dbReference type="PROSITE" id="PS50909"/>
    </source>
</evidence>
<dbReference type="GO" id="GO:0005769">
    <property type="term" value="C:early endosome"/>
    <property type="evidence" value="ECO:0007669"/>
    <property type="project" value="UniProtKB-SubCell"/>
</dbReference>
<evidence type="ECO:0000256" key="1">
    <source>
        <dbReference type="ARBA" id="ARBA00004150"/>
    </source>
</evidence>
<dbReference type="PANTHER" id="PTHR45905:SF1">
    <property type="entry name" value="GOLGI-LOCALIZED, GAMMA-ADAPTIN EAR CONTAINING, ARF BINDING PROTEIN"/>
    <property type="match status" value="1"/>
</dbReference>
<dbReference type="InterPro" id="IPR041198">
    <property type="entry name" value="GGA_N-GAT"/>
</dbReference>
<evidence type="ECO:0000256" key="5">
    <source>
        <dbReference type="ARBA" id="ARBA00022448"/>
    </source>
</evidence>
<dbReference type="SUPFAM" id="SSF48464">
    <property type="entry name" value="ENTH/VHS domain"/>
    <property type="match status" value="1"/>
</dbReference>
<evidence type="ECO:0000256" key="11">
    <source>
        <dbReference type="SAM" id="Phobius"/>
    </source>
</evidence>
<evidence type="ECO:0000256" key="10">
    <source>
        <dbReference type="ARBA" id="ARBA00023136"/>
    </source>
</evidence>
<keyword evidence="8" id="KW-0653">Protein transport</keyword>
<reference evidence="14 15" key="1">
    <citation type="submission" date="2016-04" db="EMBL/GenBank/DDBJ databases">
        <title>The genome of Intoshia linei affirms orthonectids as highly simplified spiralians.</title>
        <authorList>
            <person name="Mikhailov K.V."/>
            <person name="Slusarev G.S."/>
            <person name="Nikitin M.A."/>
            <person name="Logacheva M.D."/>
            <person name="Penin A."/>
            <person name="Aleoshin V."/>
            <person name="Panchin Y.V."/>
        </authorList>
    </citation>
    <scope>NUCLEOTIDE SEQUENCE [LARGE SCALE GENOMIC DNA]</scope>
    <source>
        <strain evidence="14">Intl2013</strain>
        <tissue evidence="14">Whole animal</tissue>
    </source>
</reference>
<keyword evidence="6 11" id="KW-0812">Transmembrane</keyword>
<dbReference type="PROSITE" id="PS50179">
    <property type="entry name" value="VHS"/>
    <property type="match status" value="1"/>
</dbReference>
<dbReference type="Gene3D" id="1.20.5.170">
    <property type="match status" value="1"/>
</dbReference>
<dbReference type="Proteomes" id="UP000078046">
    <property type="component" value="Unassembled WGS sequence"/>
</dbReference>
<evidence type="ECO:0000256" key="8">
    <source>
        <dbReference type="ARBA" id="ARBA00022927"/>
    </source>
</evidence>
<dbReference type="InterPro" id="IPR002014">
    <property type="entry name" value="VHS_dom"/>
</dbReference>
<evidence type="ECO:0000256" key="6">
    <source>
        <dbReference type="ARBA" id="ARBA00022692"/>
    </source>
</evidence>
<dbReference type="Pfam" id="PF04505">
    <property type="entry name" value="CD225"/>
    <property type="match status" value="1"/>
</dbReference>
<dbReference type="GO" id="GO:0031267">
    <property type="term" value="F:small GTPase binding"/>
    <property type="evidence" value="ECO:0007669"/>
    <property type="project" value="InterPro"/>
</dbReference>
<evidence type="ECO:0000256" key="3">
    <source>
        <dbReference type="ARBA" id="ARBA00006843"/>
    </source>
</evidence>
<keyword evidence="15" id="KW-1185">Reference proteome</keyword>
<dbReference type="GO" id="GO:0043130">
    <property type="term" value="F:ubiquitin binding"/>
    <property type="evidence" value="ECO:0007669"/>
    <property type="project" value="InterPro"/>
</dbReference>
<comment type="caution">
    <text evidence="14">The sequence shown here is derived from an EMBL/GenBank/DDBJ whole genome shotgun (WGS) entry which is preliminary data.</text>
</comment>
<dbReference type="GO" id="GO:0016020">
    <property type="term" value="C:membrane"/>
    <property type="evidence" value="ECO:0007669"/>
    <property type="project" value="InterPro"/>
</dbReference>
<feature type="domain" description="VHS" evidence="12">
    <location>
        <begin position="57"/>
        <end position="131"/>
    </location>
</feature>
<dbReference type="InterPro" id="IPR027422">
    <property type="entry name" value="GGA1-3"/>
</dbReference>
<dbReference type="InterPro" id="IPR004152">
    <property type="entry name" value="GAT_dom"/>
</dbReference>
<comment type="similarity">
    <text evidence="4">Belongs to the GGA protein family.</text>
</comment>
<dbReference type="Pfam" id="PF18308">
    <property type="entry name" value="GGA_N-GAT"/>
    <property type="match status" value="1"/>
</dbReference>
<dbReference type="GO" id="GO:0005802">
    <property type="term" value="C:trans-Golgi network"/>
    <property type="evidence" value="ECO:0007669"/>
    <property type="project" value="InterPro"/>
</dbReference>
<dbReference type="PANTHER" id="PTHR45905">
    <property type="entry name" value="GOLGI-LOCALIZED, GAMMA-ADAPTIN EAR CONTAINING, ARF BINDING PROTEIN"/>
    <property type="match status" value="1"/>
</dbReference>
<keyword evidence="5" id="KW-0813">Transport</keyword>
<feature type="transmembrane region" description="Helical" evidence="11">
    <location>
        <begin position="312"/>
        <end position="333"/>
    </location>
</feature>
<proteinExistence type="inferred from homology"/>
<evidence type="ECO:0000256" key="9">
    <source>
        <dbReference type="ARBA" id="ARBA00022989"/>
    </source>
</evidence>
<dbReference type="AlphaFoldDB" id="A0A177BCE3"/>
<evidence type="ECO:0000256" key="4">
    <source>
        <dbReference type="ARBA" id="ARBA00008099"/>
    </source>
</evidence>
<sequence length="368" mass="43026">MDTKSIKNAFYYYLKKGDYVGLCSNNIYHLNHNDEFLNTFLNFLLDFVKSGIETECIFSVDVINQMMINCNNKVKRFISQKRILERFVVVFHPSQTSPPPLNIKNRIISFLYTWSTGMPHLNNFKHYYNEINGSVHFTSQDTIMPYTSEPSRASFETTESVQLLSKLINSKQRVDTEYANRYIKLLIESENKRDDEVRIFVFDLEAEIQNFIATMDTFDFDDATNREPITNNLERTYEKFKMKQSRIEELTNKNLQVSEKNTQMIIGVNEKLLSCFENYRFRCELFRNNSHSNIMGIDVYLEMNNQSEPRSYYGLSIITVLIFFVAGVPGLIYSIKSKSCIEKNEPKKAKRYGRIALYIDIIGLGLST</sequence>
<evidence type="ECO:0000256" key="7">
    <source>
        <dbReference type="ARBA" id="ARBA00022843"/>
    </source>
</evidence>
<dbReference type="GO" id="GO:0006886">
    <property type="term" value="P:intracellular protein transport"/>
    <property type="evidence" value="ECO:0007669"/>
    <property type="project" value="InterPro"/>
</dbReference>
<comment type="subcellular location">
    <subcellularLocation>
        <location evidence="2">Early endosome</location>
    </subcellularLocation>
    <subcellularLocation>
        <location evidence="1">Golgi apparatus</location>
        <location evidence="1">trans-Golgi network membrane</location>
        <topology evidence="1">Peripheral membrane protein</topology>
    </subcellularLocation>
</comment>
<evidence type="ECO:0000313" key="14">
    <source>
        <dbReference type="EMBL" id="OAF71865.1"/>
    </source>
</evidence>
<evidence type="ECO:0000256" key="2">
    <source>
        <dbReference type="ARBA" id="ARBA00004412"/>
    </source>
</evidence>
<dbReference type="GO" id="GO:0035091">
    <property type="term" value="F:phosphatidylinositol binding"/>
    <property type="evidence" value="ECO:0007669"/>
    <property type="project" value="InterPro"/>
</dbReference>
<dbReference type="PROSITE" id="PS50909">
    <property type="entry name" value="GAT"/>
    <property type="match status" value="1"/>
</dbReference>
<keyword evidence="7" id="KW-0832">Ubl conjugation</keyword>
<protein>
    <recommendedName>
        <fullName evidence="16">VHS domain-containing protein</fullName>
    </recommendedName>
</protein>
<dbReference type="EMBL" id="LWCA01000018">
    <property type="protein sequence ID" value="OAF71865.1"/>
    <property type="molecule type" value="Genomic_DNA"/>
</dbReference>
<dbReference type="Gene3D" id="1.25.40.90">
    <property type="match status" value="1"/>
</dbReference>
<feature type="domain" description="GAT" evidence="13">
    <location>
        <begin position="157"/>
        <end position="284"/>
    </location>
</feature>
<name>A0A177BCE3_9BILA</name>
<accession>A0A177BCE3</accession>
<gene>
    <name evidence="14" type="ORF">A3Q56_00363</name>
</gene>
<keyword evidence="10 11" id="KW-0472">Membrane</keyword>
<dbReference type="GO" id="GO:0006893">
    <property type="term" value="P:Golgi to plasma membrane transport"/>
    <property type="evidence" value="ECO:0007669"/>
    <property type="project" value="TreeGrafter"/>
</dbReference>
<dbReference type="OrthoDB" id="2018246at2759"/>
<evidence type="ECO:0000259" key="12">
    <source>
        <dbReference type="PROSITE" id="PS50179"/>
    </source>
</evidence>
<comment type="similarity">
    <text evidence="3">Belongs to the CD225/Dispanin family.</text>
</comment>
<evidence type="ECO:0008006" key="16">
    <source>
        <dbReference type="Google" id="ProtNLM"/>
    </source>
</evidence>
<dbReference type="InterPro" id="IPR007593">
    <property type="entry name" value="CD225/Dispanin_fam"/>
</dbReference>
<dbReference type="InterPro" id="IPR008942">
    <property type="entry name" value="ENTH_VHS"/>
</dbReference>